<evidence type="ECO:0000313" key="2">
    <source>
        <dbReference type="Proteomes" id="UP000509302"/>
    </source>
</evidence>
<dbReference type="KEGG" id="cagg:HYG79_07050"/>
<proteinExistence type="predicted"/>
<sequence length="484" mass="55620">MKLYNIKIVFVLILTLLIWSCQNEIQNEEIIDNNQSEFANGTSIQEDEFLKNVTLLLGKAMTNTKVQEEMLSSMRNVDRYGELVSLSYMLGNEKTISKSEKTFLEKNVVASFRDNSTLKEVLKNELDRSNDAYFAIYEKYNIPDNVARKGETNSKKTADDLLELLANEELHLYYPYDVGEKTDKSFKSEELFLTYSPVEYTETNEVYRVINSNTGRGPELQSVGYQNDDYLYENKVLVIGYMDDCDIPGRPCDFAEVFPIPIGDDDLPPPYNGGPKLLPYNVNPASIKEEDILSTRMMQFGTKNSGWGGFGRTHLKLEVKRGSLDGNPTVVDGKIFSGARVFNFFKTKYRMKGDKRGWWHDYKAVFDEDWNMTEAEQMIAIFTNHHLKASQEAELTAKVGAEIKDGKIVPKVEGSISYKVKVKVGASKFRTKFPISRKLALVSIVGSNDLYPETRFYKGRYWNKKTSPNEKFFYFFNHFYTKLH</sequence>
<organism evidence="1 2">
    <name type="scientific">Costertonia aggregata</name>
    <dbReference type="NCBI Taxonomy" id="343403"/>
    <lineage>
        <taxon>Bacteria</taxon>
        <taxon>Pseudomonadati</taxon>
        <taxon>Bacteroidota</taxon>
        <taxon>Flavobacteriia</taxon>
        <taxon>Flavobacteriales</taxon>
        <taxon>Flavobacteriaceae</taxon>
        <taxon>Costertonia</taxon>
    </lineage>
</organism>
<dbReference type="Proteomes" id="UP000509302">
    <property type="component" value="Chromosome"/>
</dbReference>
<dbReference type="AlphaFoldDB" id="A0A7H9ANV1"/>
<gene>
    <name evidence="1" type="ORF">HYG79_07050</name>
</gene>
<reference evidence="1 2" key="1">
    <citation type="journal article" date="2006" name="Int. J. Syst. Evol. Microbiol.">
        <title>Costertonia aggregata gen. nov., sp. nov., a mesophilic marine bacterium of the family Flavobacteriaceae, isolated from a mature biofilm.</title>
        <authorList>
            <person name="Kwon K.K."/>
            <person name="Lee Y.K."/>
            <person name="Lee H.K."/>
        </authorList>
    </citation>
    <scope>NUCLEOTIDE SEQUENCE [LARGE SCALE GENOMIC DNA]</scope>
    <source>
        <strain evidence="1 2">KCCM 42265</strain>
    </source>
</reference>
<dbReference type="RefSeq" id="WP_179241406.1">
    <property type="nucleotide sequence ID" value="NZ_CP058595.1"/>
</dbReference>
<protein>
    <submittedName>
        <fullName evidence="1">Uncharacterized protein</fullName>
    </submittedName>
</protein>
<keyword evidence="2" id="KW-1185">Reference proteome</keyword>
<evidence type="ECO:0000313" key="1">
    <source>
        <dbReference type="EMBL" id="QLG45116.1"/>
    </source>
</evidence>
<dbReference type="EMBL" id="CP058595">
    <property type="protein sequence ID" value="QLG45116.1"/>
    <property type="molecule type" value="Genomic_DNA"/>
</dbReference>
<accession>A0A7H9ANV1</accession>
<name>A0A7H9ANV1_9FLAO</name>